<organism evidence="1 2">
    <name type="scientific">Cephalotrichum gorgonifer</name>
    <dbReference type="NCBI Taxonomy" id="2041049"/>
    <lineage>
        <taxon>Eukaryota</taxon>
        <taxon>Fungi</taxon>
        <taxon>Dikarya</taxon>
        <taxon>Ascomycota</taxon>
        <taxon>Pezizomycotina</taxon>
        <taxon>Sordariomycetes</taxon>
        <taxon>Hypocreomycetidae</taxon>
        <taxon>Microascales</taxon>
        <taxon>Microascaceae</taxon>
        <taxon>Cephalotrichum</taxon>
    </lineage>
</organism>
<evidence type="ECO:0000313" key="1">
    <source>
        <dbReference type="EMBL" id="SPO06736.1"/>
    </source>
</evidence>
<reference evidence="1" key="1">
    <citation type="submission" date="2018-03" db="EMBL/GenBank/DDBJ databases">
        <authorList>
            <person name="Guldener U."/>
        </authorList>
    </citation>
    <scope>NUCLEOTIDE SEQUENCE</scope>
</reference>
<proteinExistence type="predicted"/>
<evidence type="ECO:0000313" key="2">
    <source>
        <dbReference type="Proteomes" id="UP001187682"/>
    </source>
</evidence>
<comment type="caution">
    <text evidence="1">The sequence shown here is derived from an EMBL/GenBank/DDBJ whole genome shotgun (WGS) entry which is preliminary data.</text>
</comment>
<dbReference type="EMBL" id="ONZQ02000017">
    <property type="protein sequence ID" value="SPO06736.1"/>
    <property type="molecule type" value="Genomic_DNA"/>
</dbReference>
<protein>
    <submittedName>
        <fullName evidence="1">Uncharacterized protein</fullName>
    </submittedName>
</protein>
<dbReference type="AlphaFoldDB" id="A0AAE8SZA9"/>
<keyword evidence="2" id="KW-1185">Reference proteome</keyword>
<accession>A0AAE8SZA9</accession>
<gene>
    <name evidence="1" type="ORF">DNG_09430</name>
</gene>
<sequence>MRTMDEDDPSILDPIFRCISFSDTAVVCTVAHFLRLAWTQNPPDDMNVADDASIKSWLSNLSRMSEEERAATETDDTETLDTPARARIVELWGHVYWDTVVFLCEVSPYCGEMESRTSLPLAFGTDKDRAKPVVADHVFGCNVFVIPVFITKGGSVRITRNGLNQAAEGGMEEKERELGVFDLNKNPWEIYFLRRGFKYNFYVDGVEASEGKAVSAVLAVCKLKMQEDGPGDQDNLEGKIDE</sequence>
<dbReference type="Proteomes" id="UP001187682">
    <property type="component" value="Unassembled WGS sequence"/>
</dbReference>
<name>A0AAE8SZA9_9PEZI</name>